<dbReference type="Gene3D" id="2.180.10.10">
    <property type="entry name" value="RHS repeat-associated core"/>
    <property type="match status" value="1"/>
</dbReference>
<evidence type="ECO:0000313" key="3">
    <source>
        <dbReference type="Proteomes" id="UP001056539"/>
    </source>
</evidence>
<feature type="signal peptide" evidence="1">
    <location>
        <begin position="1"/>
        <end position="18"/>
    </location>
</feature>
<dbReference type="PROSITE" id="PS51257">
    <property type="entry name" value="PROKAR_LIPOPROTEIN"/>
    <property type="match status" value="1"/>
</dbReference>
<protein>
    <recommendedName>
        <fullName evidence="4">YD repeat-containing protein</fullName>
    </recommendedName>
</protein>
<reference evidence="2" key="1">
    <citation type="submission" date="2021-04" db="EMBL/GenBank/DDBJ databases">
        <authorList>
            <person name="Postec A."/>
        </authorList>
    </citation>
    <scope>NUCLEOTIDE SEQUENCE</scope>
    <source>
        <strain evidence="2">F1F22</strain>
    </source>
</reference>
<dbReference type="Proteomes" id="UP001056539">
    <property type="component" value="Chromosome"/>
</dbReference>
<organism evidence="2 3">
    <name type="scientific">Thermospira aquatica</name>
    <dbReference type="NCBI Taxonomy" id="2828656"/>
    <lineage>
        <taxon>Bacteria</taxon>
        <taxon>Pseudomonadati</taxon>
        <taxon>Spirochaetota</taxon>
        <taxon>Spirochaetia</taxon>
        <taxon>Brevinematales</taxon>
        <taxon>Thermospiraceae</taxon>
        <taxon>Thermospira</taxon>
    </lineage>
</organism>
<keyword evidence="3" id="KW-1185">Reference proteome</keyword>
<gene>
    <name evidence="2" type="ORF">KDW03_03090</name>
</gene>
<accession>A0AAX3BEV9</accession>
<dbReference type="AlphaFoldDB" id="A0AAX3BEV9"/>
<dbReference type="RefSeq" id="WP_271435933.1">
    <property type="nucleotide sequence ID" value="NZ_CP073355.1"/>
</dbReference>
<feature type="chain" id="PRO_5043813755" description="YD repeat-containing protein" evidence="1">
    <location>
        <begin position="19"/>
        <end position="273"/>
    </location>
</feature>
<dbReference type="EMBL" id="CP073355">
    <property type="protein sequence ID" value="URA10805.1"/>
    <property type="molecule type" value="Genomic_DNA"/>
</dbReference>
<name>A0AAX3BEV9_9SPIR</name>
<evidence type="ECO:0008006" key="4">
    <source>
        <dbReference type="Google" id="ProtNLM"/>
    </source>
</evidence>
<dbReference type="KEGG" id="taqu:KDW03_03090"/>
<proteinExistence type="predicted"/>
<sequence length="273" mass="32169">MKKRLLFLISLVPLFVLSCQTNPRSYRAIGFDERYMIVGRSPLKKALTNRPFYTIWYDSKQRPLKIVYGYGNILTNDPVFNVAQIVFEYTPLQEKRTFLDASNQITFSSVQKYAQAILDYNDRGQAIRVRYYGTNGEVAGDFRGVFSYRLERDSQNRVLRTTSYNTNDEMVEAGGFASVVFTYDKHGNLIEERYLDKDGNPAKNRFWGYAIRKNTYDKKNRLIERAFYDENDNPVNYNLWHIHKYRYLYDKKGKITNTLRFQVSNGMIVQITE</sequence>
<evidence type="ECO:0000313" key="2">
    <source>
        <dbReference type="EMBL" id="URA10805.1"/>
    </source>
</evidence>
<evidence type="ECO:0000256" key="1">
    <source>
        <dbReference type="SAM" id="SignalP"/>
    </source>
</evidence>
<reference evidence="2" key="2">
    <citation type="submission" date="2022-06" db="EMBL/GenBank/DDBJ databases">
        <title>Thermospira aquatica gen. nov., sp. nov.</title>
        <authorList>
            <person name="Ben Ali Gam Z."/>
            <person name="Labat M."/>
        </authorList>
    </citation>
    <scope>NUCLEOTIDE SEQUENCE</scope>
    <source>
        <strain evidence="2">F1F22</strain>
    </source>
</reference>
<keyword evidence="1" id="KW-0732">Signal</keyword>